<reference evidence="1" key="2">
    <citation type="journal article" date="2022" name="New Phytol.">
        <title>Evolutionary transition to the ectomycorrhizal habit in the genomes of a hyperdiverse lineage of mushroom-forming fungi.</title>
        <authorList>
            <person name="Looney B."/>
            <person name="Miyauchi S."/>
            <person name="Morin E."/>
            <person name="Drula E."/>
            <person name="Courty P.E."/>
            <person name="Kohler A."/>
            <person name="Kuo A."/>
            <person name="LaButti K."/>
            <person name="Pangilinan J."/>
            <person name="Lipzen A."/>
            <person name="Riley R."/>
            <person name="Andreopoulos W."/>
            <person name="He G."/>
            <person name="Johnson J."/>
            <person name="Nolan M."/>
            <person name="Tritt A."/>
            <person name="Barry K.W."/>
            <person name="Grigoriev I.V."/>
            <person name="Nagy L.G."/>
            <person name="Hibbett D."/>
            <person name="Henrissat B."/>
            <person name="Matheny P.B."/>
            <person name="Labbe J."/>
            <person name="Martin F.M."/>
        </authorList>
    </citation>
    <scope>NUCLEOTIDE SEQUENCE</scope>
    <source>
        <strain evidence="1">HHB10654</strain>
    </source>
</reference>
<comment type="caution">
    <text evidence="1">The sequence shown here is derived from an EMBL/GenBank/DDBJ whole genome shotgun (WGS) entry which is preliminary data.</text>
</comment>
<keyword evidence="2" id="KW-1185">Reference proteome</keyword>
<proteinExistence type="predicted"/>
<accession>A0ACB8TDL4</accession>
<evidence type="ECO:0000313" key="1">
    <source>
        <dbReference type="EMBL" id="KAI0066509.1"/>
    </source>
</evidence>
<name>A0ACB8TDL4_9AGAM</name>
<evidence type="ECO:0000313" key="2">
    <source>
        <dbReference type="Proteomes" id="UP000814140"/>
    </source>
</evidence>
<sequence>MICIDKSFSRASDLRRHMATTAGHSNGAAASCPHCGSTFGRPDAYNRHLTGRKDRPIIGGDPSGRHEPECPVLYRARVAKSQGLHLVKPLKKRGGRST</sequence>
<protein>
    <submittedName>
        <fullName evidence="1">Uncharacterized protein</fullName>
    </submittedName>
</protein>
<dbReference type="Proteomes" id="UP000814140">
    <property type="component" value="Unassembled WGS sequence"/>
</dbReference>
<organism evidence="1 2">
    <name type="scientific">Artomyces pyxidatus</name>
    <dbReference type="NCBI Taxonomy" id="48021"/>
    <lineage>
        <taxon>Eukaryota</taxon>
        <taxon>Fungi</taxon>
        <taxon>Dikarya</taxon>
        <taxon>Basidiomycota</taxon>
        <taxon>Agaricomycotina</taxon>
        <taxon>Agaricomycetes</taxon>
        <taxon>Russulales</taxon>
        <taxon>Auriscalpiaceae</taxon>
        <taxon>Artomyces</taxon>
    </lineage>
</organism>
<reference evidence="1" key="1">
    <citation type="submission" date="2021-03" db="EMBL/GenBank/DDBJ databases">
        <authorList>
            <consortium name="DOE Joint Genome Institute"/>
            <person name="Ahrendt S."/>
            <person name="Looney B.P."/>
            <person name="Miyauchi S."/>
            <person name="Morin E."/>
            <person name="Drula E."/>
            <person name="Courty P.E."/>
            <person name="Chicoki N."/>
            <person name="Fauchery L."/>
            <person name="Kohler A."/>
            <person name="Kuo A."/>
            <person name="Labutti K."/>
            <person name="Pangilinan J."/>
            <person name="Lipzen A."/>
            <person name="Riley R."/>
            <person name="Andreopoulos W."/>
            <person name="He G."/>
            <person name="Johnson J."/>
            <person name="Barry K.W."/>
            <person name="Grigoriev I.V."/>
            <person name="Nagy L."/>
            <person name="Hibbett D."/>
            <person name="Henrissat B."/>
            <person name="Matheny P.B."/>
            <person name="Labbe J."/>
            <person name="Martin F."/>
        </authorList>
    </citation>
    <scope>NUCLEOTIDE SEQUENCE</scope>
    <source>
        <strain evidence="1">HHB10654</strain>
    </source>
</reference>
<dbReference type="EMBL" id="MU277192">
    <property type="protein sequence ID" value="KAI0066509.1"/>
    <property type="molecule type" value="Genomic_DNA"/>
</dbReference>
<gene>
    <name evidence="1" type="ORF">BV25DRAFT_1820484</name>
</gene>